<evidence type="ECO:0000256" key="1">
    <source>
        <dbReference type="ARBA" id="ARBA00004651"/>
    </source>
</evidence>
<dbReference type="Gene3D" id="1.20.1250.20">
    <property type="entry name" value="MFS general substrate transporter like domains"/>
    <property type="match status" value="2"/>
</dbReference>
<protein>
    <submittedName>
        <fullName evidence="9">MFS transporter</fullName>
    </submittedName>
</protein>
<keyword evidence="10" id="KW-1185">Reference proteome</keyword>
<dbReference type="EMBL" id="RZUL01000004">
    <property type="protein sequence ID" value="RVT40362.1"/>
    <property type="molecule type" value="Genomic_DNA"/>
</dbReference>
<name>A0A437J5Z0_9SPHN</name>
<keyword evidence="3" id="KW-1003">Cell membrane</keyword>
<feature type="transmembrane region" description="Helical" evidence="7">
    <location>
        <begin position="405"/>
        <end position="425"/>
    </location>
</feature>
<evidence type="ECO:0000256" key="7">
    <source>
        <dbReference type="SAM" id="Phobius"/>
    </source>
</evidence>
<feature type="transmembrane region" description="Helical" evidence="7">
    <location>
        <begin position="311"/>
        <end position="331"/>
    </location>
</feature>
<keyword evidence="6 7" id="KW-0472">Membrane</keyword>
<dbReference type="PANTHER" id="PTHR23517">
    <property type="entry name" value="RESISTANCE PROTEIN MDTM, PUTATIVE-RELATED-RELATED"/>
    <property type="match status" value="1"/>
</dbReference>
<proteinExistence type="predicted"/>
<dbReference type="InterPro" id="IPR011701">
    <property type="entry name" value="MFS"/>
</dbReference>
<dbReference type="AlphaFoldDB" id="A0A437J5Z0"/>
<evidence type="ECO:0000259" key="8">
    <source>
        <dbReference type="PROSITE" id="PS50850"/>
    </source>
</evidence>
<reference evidence="9 10" key="1">
    <citation type="submission" date="2019-01" db="EMBL/GenBank/DDBJ databases">
        <authorList>
            <person name="Chen W.-M."/>
        </authorList>
    </citation>
    <scope>NUCLEOTIDE SEQUENCE [LARGE SCALE GENOMIC DNA]</scope>
    <source>
        <strain evidence="9 10">TLA-22</strain>
    </source>
</reference>
<dbReference type="GO" id="GO:0006857">
    <property type="term" value="P:oligopeptide transport"/>
    <property type="evidence" value="ECO:0007669"/>
    <property type="project" value="InterPro"/>
</dbReference>
<dbReference type="InterPro" id="IPR020846">
    <property type="entry name" value="MFS_dom"/>
</dbReference>
<dbReference type="RefSeq" id="WP_127691457.1">
    <property type="nucleotide sequence ID" value="NZ_RZUL01000004.1"/>
</dbReference>
<dbReference type="Pfam" id="PF07690">
    <property type="entry name" value="MFS_1"/>
    <property type="match status" value="1"/>
</dbReference>
<keyword evidence="5 7" id="KW-1133">Transmembrane helix</keyword>
<dbReference type="PANTHER" id="PTHR23517:SF15">
    <property type="entry name" value="PROTON-DEPENDENT OLIGOPEPTIDE FAMILY TRANSPORT PROTEIN"/>
    <property type="match status" value="1"/>
</dbReference>
<dbReference type="CDD" id="cd17346">
    <property type="entry name" value="MFS_DtpA_like"/>
    <property type="match status" value="1"/>
</dbReference>
<dbReference type="InterPro" id="IPR036259">
    <property type="entry name" value="MFS_trans_sf"/>
</dbReference>
<feature type="domain" description="Major facilitator superfamily (MFS) profile" evidence="8">
    <location>
        <begin position="16"/>
        <end position="430"/>
    </location>
</feature>
<dbReference type="GO" id="GO:0005886">
    <property type="term" value="C:plasma membrane"/>
    <property type="evidence" value="ECO:0007669"/>
    <property type="project" value="UniProtKB-SubCell"/>
</dbReference>
<dbReference type="InterPro" id="IPR018456">
    <property type="entry name" value="PTR2_symporter_CS"/>
</dbReference>
<evidence type="ECO:0000256" key="4">
    <source>
        <dbReference type="ARBA" id="ARBA00022692"/>
    </source>
</evidence>
<feature type="transmembrane region" description="Helical" evidence="7">
    <location>
        <begin position="55"/>
        <end position="74"/>
    </location>
</feature>
<evidence type="ECO:0000313" key="9">
    <source>
        <dbReference type="EMBL" id="RVT40362.1"/>
    </source>
</evidence>
<accession>A0A437J5Z0</accession>
<evidence type="ECO:0000256" key="2">
    <source>
        <dbReference type="ARBA" id="ARBA00022448"/>
    </source>
</evidence>
<feature type="transmembrane region" description="Helical" evidence="7">
    <location>
        <begin position="266"/>
        <end position="291"/>
    </location>
</feature>
<dbReference type="InterPro" id="IPR005279">
    <property type="entry name" value="Dipep/tripep_permease"/>
</dbReference>
<dbReference type="InterPro" id="IPR050171">
    <property type="entry name" value="MFS_Transporters"/>
</dbReference>
<comment type="subcellular location">
    <subcellularLocation>
        <location evidence="1">Cell membrane</location>
        <topology evidence="1">Multi-pass membrane protein</topology>
    </subcellularLocation>
</comment>
<dbReference type="Proteomes" id="UP000282977">
    <property type="component" value="Unassembled WGS sequence"/>
</dbReference>
<feature type="transmembrane region" description="Helical" evidence="7">
    <location>
        <begin position="141"/>
        <end position="159"/>
    </location>
</feature>
<organism evidence="9 10">
    <name type="scientific">Sphingobium algorifonticola</name>
    <dbReference type="NCBI Taxonomy" id="2008318"/>
    <lineage>
        <taxon>Bacteria</taxon>
        <taxon>Pseudomonadati</taxon>
        <taxon>Pseudomonadota</taxon>
        <taxon>Alphaproteobacteria</taxon>
        <taxon>Sphingomonadales</taxon>
        <taxon>Sphingomonadaceae</taxon>
        <taxon>Sphingobium</taxon>
    </lineage>
</organism>
<dbReference type="PROSITE" id="PS01023">
    <property type="entry name" value="PTR2_2"/>
    <property type="match status" value="1"/>
</dbReference>
<evidence type="ECO:0000256" key="5">
    <source>
        <dbReference type="ARBA" id="ARBA00022989"/>
    </source>
</evidence>
<keyword evidence="4 7" id="KW-0812">Transmembrane</keyword>
<feature type="transmembrane region" description="Helical" evidence="7">
    <location>
        <begin position="377"/>
        <end position="399"/>
    </location>
</feature>
<gene>
    <name evidence="9" type="ORF">ENE74_13190</name>
</gene>
<comment type="caution">
    <text evidence="9">The sequence shown here is derived from an EMBL/GenBank/DDBJ whole genome shotgun (WGS) entry which is preliminary data.</text>
</comment>
<feature type="transmembrane region" description="Helical" evidence="7">
    <location>
        <begin position="343"/>
        <end position="365"/>
    </location>
</feature>
<evidence type="ECO:0000256" key="3">
    <source>
        <dbReference type="ARBA" id="ARBA00022475"/>
    </source>
</evidence>
<sequence>MATAASSRDWFGQPRGLTVLFLTEMWEKFSYYGMRALLVYYMTKELLFAPERASYVYGLYTALAYFTPIFGGYLSDRWLGRRRAILIGGTTMAIGHFLMAFPTLLFPALAVIAIGNGLYLPNLPSQVDQLYAGDDPRRGSAYNIYYVGVNLGAFLAPLVCGTLGEVYGWHYGFGAAGIGMVAGLAIYVTGGAYLPRDRHDRSPTPAMPGAPPEAVITDADETDGLRARIPLMLGVIGAVILFRGAYEQMGNSVALWADSDVDRVIGAFTVPATWFQSLNPLLVFLLTPLLVRRWTGAARRGQERSPLMKMAQGAAGLGIVFLAVALVSLLAEAQGFRPPLIVLIGFIILYTLAELFILPVGLGLFGRLGGNRFRATAIAAWFFAAFAGNLLAGYVGGFWSQMDRFSFFVVLATLCALASAILFILSRNFVGDR</sequence>
<evidence type="ECO:0000256" key="6">
    <source>
        <dbReference type="ARBA" id="ARBA00023136"/>
    </source>
</evidence>
<dbReference type="SUPFAM" id="SSF103473">
    <property type="entry name" value="MFS general substrate transporter"/>
    <property type="match status" value="1"/>
</dbReference>
<feature type="transmembrane region" description="Helical" evidence="7">
    <location>
        <begin position="94"/>
        <end position="120"/>
    </location>
</feature>
<dbReference type="PROSITE" id="PS50850">
    <property type="entry name" value="MFS"/>
    <property type="match status" value="1"/>
</dbReference>
<feature type="transmembrane region" description="Helical" evidence="7">
    <location>
        <begin position="171"/>
        <end position="194"/>
    </location>
</feature>
<dbReference type="OrthoDB" id="9772725at2"/>
<dbReference type="NCBIfam" id="TIGR00924">
    <property type="entry name" value="yjdL_sub1_fam"/>
    <property type="match status" value="1"/>
</dbReference>
<evidence type="ECO:0000313" key="10">
    <source>
        <dbReference type="Proteomes" id="UP000282977"/>
    </source>
</evidence>
<feature type="transmembrane region" description="Helical" evidence="7">
    <location>
        <begin position="229"/>
        <end position="246"/>
    </location>
</feature>
<dbReference type="GO" id="GO:1904680">
    <property type="term" value="F:peptide transmembrane transporter activity"/>
    <property type="evidence" value="ECO:0007669"/>
    <property type="project" value="InterPro"/>
</dbReference>
<keyword evidence="2" id="KW-0813">Transport</keyword>